<name>A0A4E9DUI0_GIBZA</name>
<reference evidence="1" key="1">
    <citation type="submission" date="2019-04" db="EMBL/GenBank/DDBJ databases">
        <authorList>
            <person name="Melise S."/>
            <person name="Noan J."/>
            <person name="Okalmin O."/>
        </authorList>
    </citation>
    <scope>NUCLEOTIDE SEQUENCE</scope>
    <source>
        <strain evidence="1">FN9</strain>
    </source>
</reference>
<accession>A0A4E9DUI0</accession>
<sequence>MRNRVRNPKEWQCTDLNPGRVRGVLLNFKYVCFSCAGMMTRVGDRNSGFLCSDTCPSLPLRYYGQLWHICQPSLV</sequence>
<dbReference type="EMBL" id="CAAKMV010000125">
    <property type="protein sequence ID" value="VIO56657.1"/>
    <property type="molecule type" value="Genomic_DNA"/>
</dbReference>
<protein>
    <submittedName>
        <fullName evidence="1">Uncharacterized protein</fullName>
    </submittedName>
</protein>
<dbReference type="AlphaFoldDB" id="A0A4E9DUI0"/>
<organism evidence="1">
    <name type="scientific">Gibberella zeae</name>
    <name type="common">Wheat head blight fungus</name>
    <name type="synonym">Fusarium graminearum</name>
    <dbReference type="NCBI Taxonomy" id="5518"/>
    <lineage>
        <taxon>Eukaryota</taxon>
        <taxon>Fungi</taxon>
        <taxon>Dikarya</taxon>
        <taxon>Ascomycota</taxon>
        <taxon>Pezizomycotina</taxon>
        <taxon>Sordariomycetes</taxon>
        <taxon>Hypocreomycetidae</taxon>
        <taxon>Hypocreales</taxon>
        <taxon>Nectriaceae</taxon>
        <taxon>Fusarium</taxon>
    </lineage>
</organism>
<proteinExistence type="predicted"/>
<evidence type="ECO:0000313" key="1">
    <source>
        <dbReference type="EMBL" id="VIO56657.1"/>
    </source>
</evidence>
<gene>
    <name evidence="1" type="ORF">FUG_LOCUS220895</name>
</gene>